<evidence type="ECO:0000313" key="7">
    <source>
        <dbReference type="EMBL" id="SDF23457.1"/>
    </source>
</evidence>
<protein>
    <submittedName>
        <fullName evidence="7">Amino acid/amide ABC transporter membrane protein 2, HAAT family</fullName>
    </submittedName>
</protein>
<keyword evidence="5 6" id="KW-0472">Membrane</keyword>
<dbReference type="InterPro" id="IPR043428">
    <property type="entry name" value="LivM-like"/>
</dbReference>
<gene>
    <name evidence="7" type="ORF">SAMN04488567_3697</name>
</gene>
<evidence type="ECO:0000256" key="5">
    <source>
        <dbReference type="ARBA" id="ARBA00023136"/>
    </source>
</evidence>
<dbReference type="GO" id="GO:0005886">
    <property type="term" value="C:plasma membrane"/>
    <property type="evidence" value="ECO:0007669"/>
    <property type="project" value="UniProtKB-SubCell"/>
</dbReference>
<evidence type="ECO:0000256" key="2">
    <source>
        <dbReference type="ARBA" id="ARBA00022475"/>
    </source>
</evidence>
<evidence type="ECO:0000256" key="1">
    <source>
        <dbReference type="ARBA" id="ARBA00004651"/>
    </source>
</evidence>
<dbReference type="PANTHER" id="PTHR30482">
    <property type="entry name" value="HIGH-AFFINITY BRANCHED-CHAIN AMINO ACID TRANSPORT SYSTEM PERMEASE"/>
    <property type="match status" value="1"/>
</dbReference>
<evidence type="ECO:0000256" key="4">
    <source>
        <dbReference type="ARBA" id="ARBA00022989"/>
    </source>
</evidence>
<feature type="transmembrane region" description="Helical" evidence="6">
    <location>
        <begin position="235"/>
        <end position="261"/>
    </location>
</feature>
<dbReference type="Proteomes" id="UP000198922">
    <property type="component" value="Unassembled WGS sequence"/>
</dbReference>
<comment type="subcellular location">
    <subcellularLocation>
        <location evidence="1">Cell membrane</location>
        <topology evidence="1">Multi-pass membrane protein</topology>
    </subcellularLocation>
</comment>
<keyword evidence="8" id="KW-1185">Reference proteome</keyword>
<dbReference type="EMBL" id="FNAT01000009">
    <property type="protein sequence ID" value="SDF23457.1"/>
    <property type="molecule type" value="Genomic_DNA"/>
</dbReference>
<organism evidence="7 8">
    <name type="scientific">Limimaricola pyoseonensis</name>
    <dbReference type="NCBI Taxonomy" id="521013"/>
    <lineage>
        <taxon>Bacteria</taxon>
        <taxon>Pseudomonadati</taxon>
        <taxon>Pseudomonadota</taxon>
        <taxon>Alphaproteobacteria</taxon>
        <taxon>Rhodobacterales</taxon>
        <taxon>Paracoccaceae</taxon>
        <taxon>Limimaricola</taxon>
    </lineage>
</organism>
<dbReference type="CDD" id="cd06581">
    <property type="entry name" value="TM_PBP1_LivM_like"/>
    <property type="match status" value="1"/>
</dbReference>
<evidence type="ECO:0000313" key="8">
    <source>
        <dbReference type="Proteomes" id="UP000198922"/>
    </source>
</evidence>
<proteinExistence type="predicted"/>
<evidence type="ECO:0000256" key="6">
    <source>
        <dbReference type="SAM" id="Phobius"/>
    </source>
</evidence>
<feature type="transmembrane region" description="Helical" evidence="6">
    <location>
        <begin position="84"/>
        <end position="101"/>
    </location>
</feature>
<dbReference type="PANTHER" id="PTHR30482:SF17">
    <property type="entry name" value="ABC TRANSPORTER ATP-BINDING PROTEIN"/>
    <property type="match status" value="1"/>
</dbReference>
<dbReference type="GO" id="GO:0015658">
    <property type="term" value="F:branched-chain amino acid transmembrane transporter activity"/>
    <property type="evidence" value="ECO:0007669"/>
    <property type="project" value="InterPro"/>
</dbReference>
<dbReference type="Pfam" id="PF02653">
    <property type="entry name" value="BPD_transp_2"/>
    <property type="match status" value="1"/>
</dbReference>
<dbReference type="InterPro" id="IPR001851">
    <property type="entry name" value="ABC_transp_permease"/>
</dbReference>
<keyword evidence="4 6" id="KW-1133">Transmembrane helix</keyword>
<reference evidence="8" key="1">
    <citation type="submission" date="2016-10" db="EMBL/GenBank/DDBJ databases">
        <authorList>
            <person name="Varghese N."/>
            <person name="Submissions S."/>
        </authorList>
    </citation>
    <scope>NUCLEOTIDE SEQUENCE [LARGE SCALE GENOMIC DNA]</scope>
    <source>
        <strain evidence="8">DSM 21424</strain>
    </source>
</reference>
<feature type="transmembrane region" description="Helical" evidence="6">
    <location>
        <begin position="58"/>
        <end position="77"/>
    </location>
</feature>
<sequence length="347" mass="36241">MSPVEQIPAAGSEPMAAAPARPSRATLVNAALGLGLLAFGLGAWAMGEVFMVTLATKVAILAIAGAGLNLVLGYGGLVSFGHAAYFGLGGYTAGILAHHALNYTPLFEWPFLFEGTTSMPVIWLTAMVIGALAAAAIGALSLRTTGVYFIMITLAFGQMIFYFAISWPAYGGEDGLPIYVRNGFPGLDTLDPLHFFGLVWAVLMAVLGGIAMLARSRFGLALQAARQNRQRLMAVGIRPGGVLLTAFVISGAITALAGALYADLNRFVSPSMLSWHLSGELLVFLILGGTGRLFAPLAGAGLYIALEHLLGGVSDHWQFFFGLLLLAVVLFARGGVIGFLAGGKRHG</sequence>
<feature type="transmembrane region" description="Helical" evidence="6">
    <location>
        <begin position="281"/>
        <end position="306"/>
    </location>
</feature>
<evidence type="ECO:0000256" key="3">
    <source>
        <dbReference type="ARBA" id="ARBA00022692"/>
    </source>
</evidence>
<dbReference type="AlphaFoldDB" id="A0A1G7JET8"/>
<name>A0A1G7JET8_9RHOB</name>
<keyword evidence="3 6" id="KW-0812">Transmembrane</keyword>
<feature type="transmembrane region" description="Helical" evidence="6">
    <location>
        <begin position="193"/>
        <end position="214"/>
    </location>
</feature>
<feature type="transmembrane region" description="Helical" evidence="6">
    <location>
        <begin position="25"/>
        <end position="46"/>
    </location>
</feature>
<dbReference type="STRING" id="521013.SAMN04488567_3697"/>
<keyword evidence="2" id="KW-1003">Cell membrane</keyword>
<feature type="transmembrane region" description="Helical" evidence="6">
    <location>
        <begin position="147"/>
        <end position="170"/>
    </location>
</feature>
<feature type="transmembrane region" description="Helical" evidence="6">
    <location>
        <begin position="121"/>
        <end position="140"/>
    </location>
</feature>
<accession>A0A1G7JET8</accession>
<feature type="transmembrane region" description="Helical" evidence="6">
    <location>
        <begin position="318"/>
        <end position="341"/>
    </location>
</feature>